<protein>
    <submittedName>
        <fullName evidence="6">Glutamate receptor 1.4</fullName>
    </submittedName>
</protein>
<accession>A0AAW2K9G5</accession>
<name>A0AAW2K9G5_SESRA</name>
<comment type="subcellular location">
    <subcellularLocation>
        <location evidence="1">Membrane</location>
    </subcellularLocation>
</comment>
<proteinExistence type="predicted"/>
<dbReference type="GO" id="GO:0016020">
    <property type="term" value="C:membrane"/>
    <property type="evidence" value="ECO:0007669"/>
    <property type="project" value="UniProtKB-SubCell"/>
</dbReference>
<dbReference type="AlphaFoldDB" id="A0AAW2K9G5"/>
<dbReference type="Gene3D" id="3.40.50.2300">
    <property type="match status" value="2"/>
</dbReference>
<evidence type="ECO:0000256" key="2">
    <source>
        <dbReference type="ARBA" id="ARBA00022692"/>
    </source>
</evidence>
<keyword evidence="4" id="KW-0472">Membrane</keyword>
<dbReference type="PANTHER" id="PTHR34836:SF1">
    <property type="entry name" value="OS09G0428600 PROTEIN"/>
    <property type="match status" value="1"/>
</dbReference>
<evidence type="ECO:0000313" key="6">
    <source>
        <dbReference type="EMBL" id="KAL0303590.1"/>
    </source>
</evidence>
<dbReference type="SUPFAM" id="SSF53822">
    <property type="entry name" value="Periplasmic binding protein-like I"/>
    <property type="match status" value="1"/>
</dbReference>
<feature type="domain" description="Receptor ligand binding region" evidence="5">
    <location>
        <begin position="2"/>
        <end position="91"/>
    </location>
</feature>
<dbReference type="InterPro" id="IPR015683">
    <property type="entry name" value="Ionotropic_Glu_rcpt"/>
</dbReference>
<evidence type="ECO:0000256" key="4">
    <source>
        <dbReference type="ARBA" id="ARBA00023136"/>
    </source>
</evidence>
<dbReference type="InterPro" id="IPR001828">
    <property type="entry name" value="ANF_lig-bd_rcpt"/>
</dbReference>
<evidence type="ECO:0000259" key="5">
    <source>
        <dbReference type="Pfam" id="PF01094"/>
    </source>
</evidence>
<dbReference type="PANTHER" id="PTHR34836">
    <property type="entry name" value="OS06G0188250 PROTEIN"/>
    <property type="match status" value="1"/>
</dbReference>
<gene>
    <name evidence="6" type="ORF">Sradi_6227100</name>
</gene>
<dbReference type="EMBL" id="JACGWJ010000029">
    <property type="protein sequence ID" value="KAL0303590.1"/>
    <property type="molecule type" value="Genomic_DNA"/>
</dbReference>
<keyword evidence="2" id="KW-0812">Transmembrane</keyword>
<evidence type="ECO:0000256" key="3">
    <source>
        <dbReference type="ARBA" id="ARBA00022989"/>
    </source>
</evidence>
<evidence type="ECO:0000256" key="1">
    <source>
        <dbReference type="ARBA" id="ARBA00004370"/>
    </source>
</evidence>
<organism evidence="6">
    <name type="scientific">Sesamum radiatum</name>
    <name type="common">Black benniseed</name>
    <dbReference type="NCBI Taxonomy" id="300843"/>
    <lineage>
        <taxon>Eukaryota</taxon>
        <taxon>Viridiplantae</taxon>
        <taxon>Streptophyta</taxon>
        <taxon>Embryophyta</taxon>
        <taxon>Tracheophyta</taxon>
        <taxon>Spermatophyta</taxon>
        <taxon>Magnoliopsida</taxon>
        <taxon>eudicotyledons</taxon>
        <taxon>Gunneridae</taxon>
        <taxon>Pentapetalae</taxon>
        <taxon>asterids</taxon>
        <taxon>lamiids</taxon>
        <taxon>Lamiales</taxon>
        <taxon>Pedaliaceae</taxon>
        <taxon>Sesamum</taxon>
    </lineage>
</organism>
<keyword evidence="3" id="KW-1133">Transmembrane helix</keyword>
<keyword evidence="6" id="KW-0675">Receptor</keyword>
<dbReference type="Pfam" id="PF01094">
    <property type="entry name" value="ANF_receptor"/>
    <property type="match status" value="1"/>
</dbReference>
<reference evidence="6" key="2">
    <citation type="journal article" date="2024" name="Plant">
        <title>Genomic evolution and insights into agronomic trait innovations of Sesamum species.</title>
        <authorList>
            <person name="Miao H."/>
            <person name="Wang L."/>
            <person name="Qu L."/>
            <person name="Liu H."/>
            <person name="Sun Y."/>
            <person name="Le M."/>
            <person name="Wang Q."/>
            <person name="Wei S."/>
            <person name="Zheng Y."/>
            <person name="Lin W."/>
            <person name="Duan Y."/>
            <person name="Cao H."/>
            <person name="Xiong S."/>
            <person name="Wang X."/>
            <person name="Wei L."/>
            <person name="Li C."/>
            <person name="Ma Q."/>
            <person name="Ju M."/>
            <person name="Zhao R."/>
            <person name="Li G."/>
            <person name="Mu C."/>
            <person name="Tian Q."/>
            <person name="Mei H."/>
            <person name="Zhang T."/>
            <person name="Gao T."/>
            <person name="Zhang H."/>
        </authorList>
    </citation>
    <scope>NUCLEOTIDE SEQUENCE</scope>
    <source>
        <strain evidence="6">G02</strain>
    </source>
</reference>
<reference evidence="6" key="1">
    <citation type="submission" date="2020-06" db="EMBL/GenBank/DDBJ databases">
        <authorList>
            <person name="Li T."/>
            <person name="Hu X."/>
            <person name="Zhang T."/>
            <person name="Song X."/>
            <person name="Zhang H."/>
            <person name="Dai N."/>
            <person name="Sheng W."/>
            <person name="Hou X."/>
            <person name="Wei L."/>
        </authorList>
    </citation>
    <scope>NUCLEOTIDE SEQUENCE</scope>
    <source>
        <strain evidence="6">G02</strain>
        <tissue evidence="6">Leaf</tissue>
    </source>
</reference>
<dbReference type="InterPro" id="IPR028082">
    <property type="entry name" value="Peripla_BP_I"/>
</dbReference>
<comment type="caution">
    <text evidence="6">The sequence shown here is derived from an EMBL/GenBank/DDBJ whole genome shotgun (WGS) entry which is preliminary data.</text>
</comment>
<sequence>MLGMMGEGYAWVVTTKTMNFLDSLDSLDYESMAGIVGLKYHINVSIKSQDLALRWRRELQQIESNLEIKDLNLVGLRAYDVVWVLAEAIERQEYSFLPV</sequence>